<dbReference type="SUPFAM" id="SSF53335">
    <property type="entry name" value="S-adenosyl-L-methionine-dependent methyltransferases"/>
    <property type="match status" value="1"/>
</dbReference>
<proteinExistence type="inferred from homology"/>
<protein>
    <recommendedName>
        <fullName evidence="4">S-adenosyl-L-methionine-dependent methyltransferase</fullName>
        <ecNumber evidence="4">2.1.1.-</ecNumber>
    </recommendedName>
</protein>
<evidence type="ECO:0000313" key="5">
    <source>
        <dbReference type="EMBL" id="SPD75201.1"/>
    </source>
</evidence>
<dbReference type="GO" id="GO:0008168">
    <property type="term" value="F:methyltransferase activity"/>
    <property type="evidence" value="ECO:0007669"/>
    <property type="project" value="UniProtKB-UniRule"/>
</dbReference>
<organism evidence="5">
    <name type="scientific">uncultured Desulfobacterium sp</name>
    <dbReference type="NCBI Taxonomy" id="201089"/>
    <lineage>
        <taxon>Bacteria</taxon>
        <taxon>Pseudomonadati</taxon>
        <taxon>Thermodesulfobacteriota</taxon>
        <taxon>Desulfobacteria</taxon>
        <taxon>Desulfobacterales</taxon>
        <taxon>Desulfobacteriaceae</taxon>
        <taxon>Desulfobacterium</taxon>
        <taxon>environmental samples</taxon>
    </lineage>
</organism>
<accession>A0A445N0S9</accession>
<comment type="similarity">
    <text evidence="1 4">Belongs to the UPF0677 family.</text>
</comment>
<evidence type="ECO:0000256" key="2">
    <source>
        <dbReference type="ARBA" id="ARBA00022603"/>
    </source>
</evidence>
<sequence>MEEKCPSWSASAAAMTRAAHLLVDDDPKILQDNFALGLSGFDDEATLRSALEAQMAEAISRTTPLIAKNMIMSYRAFAVMRHRYTEDELEKALEAGISQYVILGTGLDSFALRRPDLHQVLDIYEIDHPATQQWKRQRMQALNIAPPPNLKFLPIDFETKSLTECLKAGDYAINKPAFFSWLGVTQYLTEDAVFKNLQEISALAEGSEVVFEYTVLDSLLNEEDRQLLAIFKASAAARGEPWLNQFDPDILAEKLMDIGFASVSDFGPEEANARYFSGRTDGLRTLRMPHIIKARVGGTF</sequence>
<keyword evidence="3" id="KW-0808">Transferase</keyword>
<gene>
    <name evidence="5" type="ORF">PITCH_A50003</name>
</gene>
<dbReference type="GO" id="GO:0032259">
    <property type="term" value="P:methylation"/>
    <property type="evidence" value="ECO:0007669"/>
    <property type="project" value="UniProtKB-KW"/>
</dbReference>
<comment type="function">
    <text evidence="4">Exhibits S-adenosyl-L-methionine-dependent methyltransferase activity.</text>
</comment>
<dbReference type="Gene3D" id="3.40.50.150">
    <property type="entry name" value="Vaccinia Virus protein VP39"/>
    <property type="match status" value="1"/>
</dbReference>
<dbReference type="PANTHER" id="PTHR43619">
    <property type="entry name" value="S-ADENOSYL-L-METHIONINE-DEPENDENT METHYLTRANSFERASE YKTD-RELATED"/>
    <property type="match status" value="1"/>
</dbReference>
<evidence type="ECO:0000256" key="4">
    <source>
        <dbReference type="RuleBase" id="RU362030"/>
    </source>
</evidence>
<dbReference type="Pfam" id="PF04072">
    <property type="entry name" value="LCM"/>
    <property type="match status" value="1"/>
</dbReference>
<dbReference type="NCBIfam" id="TIGR00027">
    <property type="entry name" value="mthyl_TIGR00027"/>
    <property type="match status" value="1"/>
</dbReference>
<dbReference type="AlphaFoldDB" id="A0A445N0S9"/>
<evidence type="ECO:0000256" key="3">
    <source>
        <dbReference type="ARBA" id="ARBA00022679"/>
    </source>
</evidence>
<dbReference type="InterPro" id="IPR007213">
    <property type="entry name" value="Ppm1/Ppm2/Tcmp"/>
</dbReference>
<dbReference type="InterPro" id="IPR011610">
    <property type="entry name" value="SAM_mthyl_Trfase_ML2640-like"/>
</dbReference>
<reference evidence="5" key="1">
    <citation type="submission" date="2018-01" db="EMBL/GenBank/DDBJ databases">
        <authorList>
            <person name="Regsiter A."/>
            <person name="William W."/>
        </authorList>
    </citation>
    <scope>NUCLEOTIDE SEQUENCE</scope>
    <source>
        <strain evidence="5">TRIP AH-1</strain>
    </source>
</reference>
<keyword evidence="2 4" id="KW-0489">Methyltransferase</keyword>
<dbReference type="EMBL" id="OJIN01000192">
    <property type="protein sequence ID" value="SPD75201.1"/>
    <property type="molecule type" value="Genomic_DNA"/>
</dbReference>
<dbReference type="PANTHER" id="PTHR43619:SF2">
    <property type="entry name" value="S-ADENOSYL-L-METHIONINE-DEPENDENT METHYLTRANSFERASES SUPERFAMILY PROTEIN"/>
    <property type="match status" value="1"/>
</dbReference>
<dbReference type="InterPro" id="IPR029063">
    <property type="entry name" value="SAM-dependent_MTases_sf"/>
</dbReference>
<keyword evidence="4" id="KW-0949">S-adenosyl-L-methionine</keyword>
<name>A0A445N0S9_9BACT</name>
<dbReference type="EC" id="2.1.1.-" evidence="4"/>
<evidence type="ECO:0000256" key="1">
    <source>
        <dbReference type="ARBA" id="ARBA00008138"/>
    </source>
</evidence>